<dbReference type="EMBL" id="UOFM01000005">
    <property type="protein sequence ID" value="VAW72034.1"/>
    <property type="molecule type" value="Genomic_DNA"/>
</dbReference>
<sequence>MQAFQKSPLLTKTCSRLIALLILLFNTLVVQATPDILLPKHRLLADELAIIINDSDPLSRRIGAYYQKARHIPPENVLHVRIKPGRPIISEAEFNLLYQQVQKATPAGVQAYALTWAAPWRVDCMSITTAFTFGFDRAFCSKTKCARTRVSPLYNSRSASPYDDFGIRPTIAIAATSFKQARALIDRGVASDNTQPPGTAWLVSTTDKARNVRSVFYPVIVKAMADWIDTRIAKTNALENVSDILFYFTGHARVTGLETLQFRPGAIADHLTSTGGQLTTSKQMSALRWLEAGATGSYGTVVEPCNLTGKFPRPGLVMEAYGSGRTLIEAYWQSVQQPGEGIFIGEPLAAPFDGQQVEEEDDHILLTTRTLMPGLYRLLVSNSPVGPFKPLPGVLKVNYHQKTFQLPKPGVNYYRLELIRGGQ</sequence>
<protein>
    <recommendedName>
        <fullName evidence="2">TIGR03790 family protein</fullName>
    </recommendedName>
</protein>
<organism evidence="1">
    <name type="scientific">hydrothermal vent metagenome</name>
    <dbReference type="NCBI Taxonomy" id="652676"/>
    <lineage>
        <taxon>unclassified sequences</taxon>
        <taxon>metagenomes</taxon>
        <taxon>ecological metagenomes</taxon>
    </lineage>
</organism>
<evidence type="ECO:0000313" key="1">
    <source>
        <dbReference type="EMBL" id="VAW72034.1"/>
    </source>
</evidence>
<dbReference type="InterPro" id="IPR022265">
    <property type="entry name" value="CHP03790"/>
</dbReference>
<accession>A0A3B0YT38</accession>
<dbReference type="NCBIfam" id="TIGR03790">
    <property type="entry name" value="TIGR03790 family protein"/>
    <property type="match status" value="1"/>
</dbReference>
<evidence type="ECO:0008006" key="2">
    <source>
        <dbReference type="Google" id="ProtNLM"/>
    </source>
</evidence>
<name>A0A3B0YT38_9ZZZZ</name>
<reference evidence="1" key="1">
    <citation type="submission" date="2018-06" db="EMBL/GenBank/DDBJ databases">
        <authorList>
            <person name="Zhirakovskaya E."/>
        </authorList>
    </citation>
    <scope>NUCLEOTIDE SEQUENCE</scope>
</reference>
<gene>
    <name evidence="1" type="ORF">MNBD_GAMMA14-1006</name>
</gene>
<dbReference type="AlphaFoldDB" id="A0A3B0YT38"/>
<proteinExistence type="predicted"/>